<sequence>MPAPETPTALPTDWIEHRRPEDREALGWLRPAGDDWVAVSLLGRDLSGPLDWTDAEETLEATGLTWMADVWMLERDDDEPLRVRLVEVTPDHVVVQTDDFGAIDVAVERFELPWPAPLALRPRRDGDPDGRVFFAG</sequence>
<keyword evidence="2" id="KW-1185">Reference proteome</keyword>
<dbReference type="EMBL" id="FUZQ01000007">
    <property type="protein sequence ID" value="SKC78267.1"/>
    <property type="molecule type" value="Genomic_DNA"/>
</dbReference>
<dbReference type="AlphaFoldDB" id="A0A1T5LQI5"/>
<evidence type="ECO:0000313" key="2">
    <source>
        <dbReference type="Proteomes" id="UP000189777"/>
    </source>
</evidence>
<evidence type="ECO:0000313" key="1">
    <source>
        <dbReference type="EMBL" id="SKC78267.1"/>
    </source>
</evidence>
<name>A0A1T5LQI5_9MICO</name>
<dbReference type="Proteomes" id="UP000189777">
    <property type="component" value="Unassembled WGS sequence"/>
</dbReference>
<dbReference type="OrthoDB" id="68692at2"/>
<gene>
    <name evidence="1" type="ORF">SAMN04324258_3768</name>
</gene>
<organism evidence="1 2">
    <name type="scientific">Krasilnikoviella flava</name>
    <dbReference type="NCBI Taxonomy" id="526729"/>
    <lineage>
        <taxon>Bacteria</taxon>
        <taxon>Bacillati</taxon>
        <taxon>Actinomycetota</taxon>
        <taxon>Actinomycetes</taxon>
        <taxon>Micrococcales</taxon>
        <taxon>Promicromonosporaceae</taxon>
        <taxon>Krasilnikoviella</taxon>
    </lineage>
</organism>
<dbReference type="RefSeq" id="WP_079576111.1">
    <property type="nucleotide sequence ID" value="NZ_FUZQ01000007.1"/>
</dbReference>
<accession>A0A1T5LQI5</accession>
<proteinExistence type="predicted"/>
<protein>
    <submittedName>
        <fullName evidence="1">Uncharacterized protein</fullName>
    </submittedName>
</protein>
<reference evidence="1 2" key="1">
    <citation type="submission" date="2017-02" db="EMBL/GenBank/DDBJ databases">
        <authorList>
            <person name="Peterson S.W."/>
        </authorList>
    </citation>
    <scope>NUCLEOTIDE SEQUENCE [LARGE SCALE GENOMIC DNA]</scope>
    <source>
        <strain evidence="1 2">DSM 21481</strain>
    </source>
</reference>
<dbReference type="STRING" id="526729.SAMN04324258_3768"/>